<reference evidence="2" key="1">
    <citation type="submission" date="2018-05" db="EMBL/GenBank/DDBJ databases">
        <authorList>
            <person name="Lanie J.A."/>
            <person name="Ng W.-L."/>
            <person name="Kazmierczak K.M."/>
            <person name="Andrzejewski T.M."/>
            <person name="Davidsen T.M."/>
            <person name="Wayne K.J."/>
            <person name="Tettelin H."/>
            <person name="Glass J.I."/>
            <person name="Rusch D."/>
            <person name="Podicherti R."/>
            <person name="Tsui H.-C.T."/>
            <person name="Winkler M.E."/>
        </authorList>
    </citation>
    <scope>NUCLEOTIDE SEQUENCE</scope>
</reference>
<accession>A0A382JYH4</accession>
<name>A0A382JYH4_9ZZZZ</name>
<dbReference type="InterPro" id="IPR013216">
    <property type="entry name" value="Methyltransf_11"/>
</dbReference>
<proteinExistence type="predicted"/>
<evidence type="ECO:0000313" key="2">
    <source>
        <dbReference type="EMBL" id="SVC17180.1"/>
    </source>
</evidence>
<dbReference type="GO" id="GO:0008757">
    <property type="term" value="F:S-adenosylmethionine-dependent methyltransferase activity"/>
    <property type="evidence" value="ECO:0007669"/>
    <property type="project" value="InterPro"/>
</dbReference>
<dbReference type="CDD" id="cd02440">
    <property type="entry name" value="AdoMet_MTases"/>
    <property type="match status" value="1"/>
</dbReference>
<gene>
    <name evidence="2" type="ORF">METZ01_LOCUS270034</name>
</gene>
<dbReference type="InterPro" id="IPR029063">
    <property type="entry name" value="SAM-dependent_MTases_sf"/>
</dbReference>
<dbReference type="PANTHER" id="PTHR43861">
    <property type="entry name" value="TRANS-ACONITATE 2-METHYLTRANSFERASE-RELATED"/>
    <property type="match status" value="1"/>
</dbReference>
<dbReference type="SUPFAM" id="SSF53335">
    <property type="entry name" value="S-adenosyl-L-methionine-dependent methyltransferases"/>
    <property type="match status" value="1"/>
</dbReference>
<sequence length="162" mass="18714">MKNRFFIESAFAYIRTVPVSLAIRELNRLLAFKDIKKNYGLTNLHPILDVGCGDGFWWQLQPEHERDNIFGIDISDTTVKEANKYINAELCDISKNRPFKDRNFPLIVGNCSLEHVEDISTALTNIHKSAAQKSCTLILIVPTTHWAYQGYIQKFLLRKFPR</sequence>
<protein>
    <recommendedName>
        <fullName evidence="1">Methyltransferase type 11 domain-containing protein</fullName>
    </recommendedName>
</protein>
<dbReference type="EMBL" id="UINC01077233">
    <property type="protein sequence ID" value="SVC17180.1"/>
    <property type="molecule type" value="Genomic_DNA"/>
</dbReference>
<organism evidence="2">
    <name type="scientific">marine metagenome</name>
    <dbReference type="NCBI Taxonomy" id="408172"/>
    <lineage>
        <taxon>unclassified sequences</taxon>
        <taxon>metagenomes</taxon>
        <taxon>ecological metagenomes</taxon>
    </lineage>
</organism>
<evidence type="ECO:0000259" key="1">
    <source>
        <dbReference type="Pfam" id="PF08241"/>
    </source>
</evidence>
<dbReference type="Pfam" id="PF08241">
    <property type="entry name" value="Methyltransf_11"/>
    <property type="match status" value="1"/>
</dbReference>
<dbReference type="AlphaFoldDB" id="A0A382JYH4"/>
<feature type="non-terminal residue" evidence="2">
    <location>
        <position position="162"/>
    </location>
</feature>
<feature type="domain" description="Methyltransferase type 11" evidence="1">
    <location>
        <begin position="48"/>
        <end position="128"/>
    </location>
</feature>
<dbReference type="Gene3D" id="3.40.50.150">
    <property type="entry name" value="Vaccinia Virus protein VP39"/>
    <property type="match status" value="1"/>
</dbReference>